<keyword evidence="10" id="KW-1185">Reference proteome</keyword>
<dbReference type="GO" id="GO:0006146">
    <property type="term" value="P:adenine catabolic process"/>
    <property type="evidence" value="ECO:0007669"/>
    <property type="project" value="InterPro"/>
</dbReference>
<name>A0A285GG96_9FIRM</name>
<gene>
    <name evidence="6" type="primary">ade</name>
    <name evidence="9" type="ORF">SAMN06265827_10784</name>
</gene>
<evidence type="ECO:0000259" key="8">
    <source>
        <dbReference type="Pfam" id="PF13382"/>
    </source>
</evidence>
<protein>
    <recommendedName>
        <fullName evidence="2 6">Adenine deaminase</fullName>
        <shortName evidence="6">Adenase</shortName>
        <shortName evidence="6">Adenine aminase</shortName>
        <ecNumber evidence="2 6">3.5.4.2</ecNumber>
    </recommendedName>
</protein>
<accession>A0A285GG96</accession>
<comment type="cofactor">
    <cofactor evidence="6">
        <name>Mn(2+)</name>
        <dbReference type="ChEBI" id="CHEBI:29035"/>
    </cofactor>
</comment>
<keyword evidence="4 6" id="KW-0464">Manganese</keyword>
<dbReference type="InterPro" id="IPR026912">
    <property type="entry name" value="Adenine_deam_C"/>
</dbReference>
<dbReference type="CDD" id="cd01295">
    <property type="entry name" value="AdeC"/>
    <property type="match status" value="1"/>
</dbReference>
<feature type="domain" description="Amidohydrolase-related" evidence="7">
    <location>
        <begin position="61"/>
        <end position="342"/>
    </location>
</feature>
<dbReference type="SUPFAM" id="SSF51338">
    <property type="entry name" value="Composite domain of metallo-dependent hydrolases"/>
    <property type="match status" value="1"/>
</dbReference>
<evidence type="ECO:0000313" key="10">
    <source>
        <dbReference type="Proteomes" id="UP000219573"/>
    </source>
</evidence>
<keyword evidence="3 6" id="KW-0378">Hydrolase</keyword>
<dbReference type="RefSeq" id="WP_097017272.1">
    <property type="nucleotide sequence ID" value="NZ_OBDZ01000007.1"/>
</dbReference>
<dbReference type="InterPro" id="IPR032466">
    <property type="entry name" value="Metal_Hydrolase"/>
</dbReference>
<comment type="similarity">
    <text evidence="1 6">Belongs to the metallo-dependent hydrolases superfamily. Adenine deaminase family.</text>
</comment>
<dbReference type="Gene3D" id="2.30.40.10">
    <property type="entry name" value="Urease, subunit C, domain 1"/>
    <property type="match status" value="1"/>
</dbReference>
<evidence type="ECO:0000256" key="6">
    <source>
        <dbReference type="HAMAP-Rule" id="MF_01518"/>
    </source>
</evidence>
<dbReference type="Pfam" id="PF01979">
    <property type="entry name" value="Amidohydro_1"/>
    <property type="match status" value="1"/>
</dbReference>
<dbReference type="EMBL" id="OBDZ01000007">
    <property type="protein sequence ID" value="SNY22587.1"/>
    <property type="molecule type" value="Genomic_DNA"/>
</dbReference>
<evidence type="ECO:0000256" key="3">
    <source>
        <dbReference type="ARBA" id="ARBA00022801"/>
    </source>
</evidence>
<dbReference type="Gene3D" id="3.20.20.140">
    <property type="entry name" value="Metal-dependent hydrolases"/>
    <property type="match status" value="1"/>
</dbReference>
<dbReference type="PANTHER" id="PTHR11113:SF2">
    <property type="entry name" value="ADENINE DEAMINASE"/>
    <property type="match status" value="1"/>
</dbReference>
<dbReference type="EC" id="3.5.4.2" evidence="2 6"/>
<evidence type="ECO:0000256" key="2">
    <source>
        <dbReference type="ARBA" id="ARBA00012782"/>
    </source>
</evidence>
<evidence type="ECO:0000313" key="9">
    <source>
        <dbReference type="EMBL" id="SNY22587.1"/>
    </source>
</evidence>
<dbReference type="InterPro" id="IPR011059">
    <property type="entry name" value="Metal-dep_hydrolase_composite"/>
</dbReference>
<dbReference type="PANTHER" id="PTHR11113">
    <property type="entry name" value="N-ACETYLGLUCOSAMINE-6-PHOSPHATE DEACETYLASE"/>
    <property type="match status" value="1"/>
</dbReference>
<dbReference type="GO" id="GO:0000034">
    <property type="term" value="F:adenine deaminase activity"/>
    <property type="evidence" value="ECO:0007669"/>
    <property type="project" value="UniProtKB-UniRule"/>
</dbReference>
<evidence type="ECO:0000256" key="5">
    <source>
        <dbReference type="ARBA" id="ARBA00047720"/>
    </source>
</evidence>
<organism evidence="9 10">
    <name type="scientific">Orenia metallireducens</name>
    <dbReference type="NCBI Taxonomy" id="1413210"/>
    <lineage>
        <taxon>Bacteria</taxon>
        <taxon>Bacillati</taxon>
        <taxon>Bacillota</taxon>
        <taxon>Clostridia</taxon>
        <taxon>Halanaerobiales</taxon>
        <taxon>Halobacteroidaceae</taxon>
        <taxon>Orenia</taxon>
    </lineage>
</organism>
<dbReference type="InterPro" id="IPR006680">
    <property type="entry name" value="Amidohydro-rel"/>
</dbReference>
<evidence type="ECO:0000259" key="7">
    <source>
        <dbReference type="Pfam" id="PF01979"/>
    </source>
</evidence>
<proteinExistence type="inferred from homology"/>
<feature type="domain" description="Adenine deaminase C-terminal" evidence="8">
    <location>
        <begin position="392"/>
        <end position="558"/>
    </location>
</feature>
<reference evidence="10" key="1">
    <citation type="submission" date="2017-09" db="EMBL/GenBank/DDBJ databases">
        <authorList>
            <person name="Varghese N."/>
            <person name="Submissions S."/>
        </authorList>
    </citation>
    <scope>NUCLEOTIDE SEQUENCE [LARGE SCALE GENOMIC DNA]</scope>
    <source>
        <strain evidence="10">MSL47</strain>
    </source>
</reference>
<sequence length="565" mass="61965">MKHLLKQARGDKPVDLLFKNGKIVDVFNGELVEESLAVSDGVIIGYGDYQAQEEIDLAGRILAPGFVDGHFHLESSMVGVQEFAKQVIALGTTTVFADPHEIANVSGRAGIEYILKEAQNLPWNFNLMLPSAVPATSFESSGAKLGVDKLAPLLKYQEVFGLGEVMNYSGVIKGEEDIWNKVELMEDRFKDGHAPNLSGKELNAYLLAGIKADHECTTAKEALEKIRAGMYVMIREGSMTKDLLSLIAGVNARNSRRFLFATDDRHPDDLITEGHINFLMKKATQAGLDPIEALRLGTINSAEALGMAKLGAIAPGYQGDLVVIDNFDSWEIEMVFKDGKLVAKGGEALFEIDSISYQDQIFKSVNLGELSERDFMLPKGRRFRVMKLEQEQIITKEAVVALKSGDSQELINHDLVKLAVVERHRGTGNLGLGLLNNFGLKEGAIATSIAHDSHNIIVAGLESEEMLLAVKRLEELQGGIVIVKDNKVLMELALPIAGLMSDQPLVEVAYRLQEMKEKARHLGVKATDPFMSLSFMALAVIPELKLTDQGLINVKEFKQVSLVVD</sequence>
<evidence type="ECO:0000256" key="1">
    <source>
        <dbReference type="ARBA" id="ARBA00006773"/>
    </source>
</evidence>
<comment type="catalytic activity">
    <reaction evidence="5 6">
        <text>adenine + H2O + H(+) = hypoxanthine + NH4(+)</text>
        <dbReference type="Rhea" id="RHEA:23688"/>
        <dbReference type="ChEBI" id="CHEBI:15377"/>
        <dbReference type="ChEBI" id="CHEBI:15378"/>
        <dbReference type="ChEBI" id="CHEBI:16708"/>
        <dbReference type="ChEBI" id="CHEBI:17368"/>
        <dbReference type="ChEBI" id="CHEBI:28938"/>
        <dbReference type="EC" id="3.5.4.2"/>
    </reaction>
</comment>
<dbReference type="Proteomes" id="UP000219573">
    <property type="component" value="Unassembled WGS sequence"/>
</dbReference>
<dbReference type="AlphaFoldDB" id="A0A285GG96"/>
<dbReference type="NCBIfam" id="TIGR01178">
    <property type="entry name" value="ade"/>
    <property type="match status" value="1"/>
</dbReference>
<dbReference type="OrthoDB" id="9775607at2"/>
<dbReference type="Pfam" id="PF13382">
    <property type="entry name" value="Adenine_deam_C"/>
    <property type="match status" value="1"/>
</dbReference>
<evidence type="ECO:0000256" key="4">
    <source>
        <dbReference type="ARBA" id="ARBA00023211"/>
    </source>
</evidence>
<dbReference type="SUPFAM" id="SSF51556">
    <property type="entry name" value="Metallo-dependent hydrolases"/>
    <property type="match status" value="1"/>
</dbReference>
<dbReference type="HAMAP" id="MF_01518">
    <property type="entry name" value="Adenine_deamin"/>
    <property type="match status" value="1"/>
</dbReference>
<dbReference type="InterPro" id="IPR006679">
    <property type="entry name" value="Adenine_deam"/>
</dbReference>